<evidence type="ECO:0000313" key="3">
    <source>
        <dbReference type="Proteomes" id="UP001500889"/>
    </source>
</evidence>
<evidence type="ECO:0000313" key="2">
    <source>
        <dbReference type="EMBL" id="BFF95296.1"/>
    </source>
</evidence>
<dbReference type="AlphaFoldDB" id="A0AAU9FI82"/>
<feature type="signal peptide" evidence="1">
    <location>
        <begin position="1"/>
        <end position="24"/>
    </location>
</feature>
<dbReference type="EMBL" id="AP029264">
    <property type="protein sequence ID" value="BFF95296.1"/>
    <property type="molecule type" value="Genomic_DNA"/>
</dbReference>
<proteinExistence type="predicted"/>
<dbReference type="Proteomes" id="UP001500889">
    <property type="component" value="Chromosome U"/>
</dbReference>
<name>A0AAU9FI82_DROMD</name>
<keyword evidence="3" id="KW-1185">Reference proteome</keyword>
<evidence type="ECO:0000256" key="1">
    <source>
        <dbReference type="SAM" id="SignalP"/>
    </source>
</evidence>
<feature type="chain" id="PRO_5043919550" evidence="1">
    <location>
        <begin position="25"/>
        <end position="35"/>
    </location>
</feature>
<reference evidence="2 3" key="1">
    <citation type="submission" date="2024-02" db="EMBL/GenBank/DDBJ databases">
        <title>A chromosome-level genome assembly of Drosophila madeirensis, a fruit fly species endemic to Madeira island.</title>
        <authorList>
            <person name="Tomihara K."/>
            <person name="Llopart A."/>
            <person name="Yamamoto D."/>
        </authorList>
    </citation>
    <scope>NUCLEOTIDE SEQUENCE [LARGE SCALE GENOMIC DNA]</scope>
    <source>
        <strain evidence="2 3">RF1</strain>
    </source>
</reference>
<gene>
    <name evidence="2" type="ORF">DMAD_12729</name>
</gene>
<sequence>MFWDLLGGIFEFIFGLLFPSSGSGDEPDSEEVETT</sequence>
<organism evidence="2 3">
    <name type="scientific">Drosophila madeirensis</name>
    <name type="common">Fruit fly</name>
    <dbReference type="NCBI Taxonomy" id="30013"/>
    <lineage>
        <taxon>Eukaryota</taxon>
        <taxon>Metazoa</taxon>
        <taxon>Ecdysozoa</taxon>
        <taxon>Arthropoda</taxon>
        <taxon>Hexapoda</taxon>
        <taxon>Insecta</taxon>
        <taxon>Pterygota</taxon>
        <taxon>Neoptera</taxon>
        <taxon>Endopterygota</taxon>
        <taxon>Diptera</taxon>
        <taxon>Brachycera</taxon>
        <taxon>Muscomorpha</taxon>
        <taxon>Ephydroidea</taxon>
        <taxon>Drosophilidae</taxon>
        <taxon>Drosophila</taxon>
        <taxon>Sophophora</taxon>
    </lineage>
</organism>
<accession>A0AAU9FI82</accession>
<protein>
    <submittedName>
        <fullName evidence="2">Uncharacterized protein</fullName>
    </submittedName>
</protein>
<keyword evidence="1" id="KW-0732">Signal</keyword>